<dbReference type="InterPro" id="IPR036748">
    <property type="entry name" value="MTH938-like_sf"/>
</dbReference>
<comment type="caution">
    <text evidence="1">The sequence shown here is derived from an EMBL/GenBank/DDBJ whole genome shotgun (WGS) entry which is preliminary data.</text>
</comment>
<sequence>MIEQYHFGHIVINGKAYNSDVIVTKDNVFSSWWRKEGHKVYWEDLERFITPEIKTVILGTGASGLMQPTTELKQKLAERGIELIAMPTKKAIEVFNSYIKEKKEVLGGFHLTC</sequence>
<evidence type="ECO:0008006" key="2">
    <source>
        <dbReference type="Google" id="ProtNLM"/>
    </source>
</evidence>
<dbReference type="Gene3D" id="3.40.1230.10">
    <property type="entry name" value="MTH938-like"/>
    <property type="match status" value="1"/>
</dbReference>
<dbReference type="EMBL" id="DQWQ01000144">
    <property type="protein sequence ID" value="HDD35793.1"/>
    <property type="molecule type" value="Genomic_DNA"/>
</dbReference>
<dbReference type="Pfam" id="PF04430">
    <property type="entry name" value="DUF498"/>
    <property type="match status" value="1"/>
</dbReference>
<dbReference type="AlphaFoldDB" id="A0A7V0IAN4"/>
<reference evidence="1" key="1">
    <citation type="journal article" date="2020" name="mSystems">
        <title>Genome- and Community-Level Interaction Insights into Carbon Utilization and Element Cycling Functions of Hydrothermarchaeota in Hydrothermal Sediment.</title>
        <authorList>
            <person name="Zhou Z."/>
            <person name="Liu Y."/>
            <person name="Xu W."/>
            <person name="Pan J."/>
            <person name="Luo Z.H."/>
            <person name="Li M."/>
        </authorList>
    </citation>
    <scope>NUCLEOTIDE SEQUENCE [LARGE SCALE GENOMIC DNA]</scope>
    <source>
        <strain evidence="1">HyVt-113</strain>
    </source>
</reference>
<organism evidence="1">
    <name type="scientific">Desulfofervidus auxilii</name>
    <dbReference type="NCBI Taxonomy" id="1621989"/>
    <lineage>
        <taxon>Bacteria</taxon>
        <taxon>Pseudomonadati</taxon>
        <taxon>Thermodesulfobacteriota</taxon>
        <taxon>Candidatus Desulfofervidia</taxon>
        <taxon>Candidatus Desulfofervidales</taxon>
        <taxon>Candidatus Desulfofervidaceae</taxon>
        <taxon>Candidatus Desulfofervidus</taxon>
    </lineage>
</organism>
<dbReference type="InterPro" id="IPR007523">
    <property type="entry name" value="NDUFAF3/AAMDC"/>
</dbReference>
<dbReference type="Proteomes" id="UP000885706">
    <property type="component" value="Unassembled WGS sequence"/>
</dbReference>
<protein>
    <recommendedName>
        <fullName evidence="2">Mth938-like domain-containing protein</fullName>
    </recommendedName>
</protein>
<gene>
    <name evidence="1" type="ORF">ENF30_03215</name>
</gene>
<dbReference type="PANTHER" id="PTHR15811:SF5">
    <property type="entry name" value="MTH938 DOMAIN-CONTAINING PROTEIN"/>
    <property type="match status" value="1"/>
</dbReference>
<dbReference type="PANTHER" id="PTHR15811">
    <property type="entry name" value="MTH938 DOMAIN-CONTAINING PROTEIN"/>
    <property type="match status" value="1"/>
</dbReference>
<dbReference type="SUPFAM" id="SSF64076">
    <property type="entry name" value="MTH938-like"/>
    <property type="match status" value="1"/>
</dbReference>
<name>A0A7V0IAN4_DESA2</name>
<proteinExistence type="predicted"/>
<accession>A0A7V0IAN4</accession>
<dbReference type="GO" id="GO:0005737">
    <property type="term" value="C:cytoplasm"/>
    <property type="evidence" value="ECO:0007669"/>
    <property type="project" value="TreeGrafter"/>
</dbReference>
<evidence type="ECO:0000313" key="1">
    <source>
        <dbReference type="EMBL" id="HDD35793.1"/>
    </source>
</evidence>